<organism evidence="3 4">
    <name type="scientific">Chlamydomonas schloesseri</name>
    <dbReference type="NCBI Taxonomy" id="2026947"/>
    <lineage>
        <taxon>Eukaryota</taxon>
        <taxon>Viridiplantae</taxon>
        <taxon>Chlorophyta</taxon>
        <taxon>core chlorophytes</taxon>
        <taxon>Chlorophyceae</taxon>
        <taxon>CS clade</taxon>
        <taxon>Chlamydomonadales</taxon>
        <taxon>Chlamydomonadaceae</taxon>
        <taxon>Chlamydomonas</taxon>
    </lineage>
</organism>
<dbReference type="Proteomes" id="UP000613740">
    <property type="component" value="Unassembled WGS sequence"/>
</dbReference>
<dbReference type="OrthoDB" id="7614779at2759"/>
<dbReference type="AlphaFoldDB" id="A0A835WM89"/>
<dbReference type="EMBL" id="JAEHOD010000013">
    <property type="protein sequence ID" value="KAG2449551.1"/>
    <property type="molecule type" value="Genomic_DNA"/>
</dbReference>
<evidence type="ECO:0000256" key="1">
    <source>
        <dbReference type="SAM" id="MobiDB-lite"/>
    </source>
</evidence>
<feature type="compositionally biased region" description="Low complexity" evidence="1">
    <location>
        <begin position="271"/>
        <end position="280"/>
    </location>
</feature>
<proteinExistence type="predicted"/>
<evidence type="ECO:0008006" key="5">
    <source>
        <dbReference type="Google" id="ProtNLM"/>
    </source>
</evidence>
<feature type="compositionally biased region" description="Acidic residues" evidence="1">
    <location>
        <begin position="155"/>
        <end position="164"/>
    </location>
</feature>
<keyword evidence="2" id="KW-0732">Signal</keyword>
<feature type="region of interest" description="Disordered" evidence="1">
    <location>
        <begin position="135"/>
        <end position="168"/>
    </location>
</feature>
<evidence type="ECO:0000313" key="3">
    <source>
        <dbReference type="EMBL" id="KAG2449551.1"/>
    </source>
</evidence>
<gene>
    <name evidence="3" type="ORF">HYH02_005085</name>
</gene>
<feature type="region of interest" description="Disordered" evidence="1">
    <location>
        <begin position="218"/>
        <end position="313"/>
    </location>
</feature>
<keyword evidence="4" id="KW-1185">Reference proteome</keyword>
<accession>A0A835WM89</accession>
<reference evidence="3" key="1">
    <citation type="journal article" date="2020" name="bioRxiv">
        <title>Comparative genomics of Chlamydomonas.</title>
        <authorList>
            <person name="Craig R.J."/>
            <person name="Hasan A.R."/>
            <person name="Ness R.W."/>
            <person name="Keightley P.D."/>
        </authorList>
    </citation>
    <scope>NUCLEOTIDE SEQUENCE</scope>
    <source>
        <strain evidence="3">CCAP 11/173</strain>
    </source>
</reference>
<feature type="chain" id="PRO_5032536803" description="DDE-1 domain-containing protein" evidence="2">
    <location>
        <begin position="19"/>
        <end position="313"/>
    </location>
</feature>
<sequence length="313" mass="31067">MSSWRLSMGLMWSSQARSLGVEILLLPSNCTSQLQPCDQIFGGFKRHLSRERTLWLNGRALTALNEQALFRLVGIASQACFTPAAMANAFGHCGLSPMDPEKVLQRLPSDVQRVAAAAAAAAAAAGADAGPEADAMAAAAGGGETDSGQGSSSSGEEEAEEDQCAGDAAAAAKAAAEAAEKAAKEAAKAAKAAATALTKSKSKPQLVSENVALSGKLAAAAAAEPDHQAAGGSGGGTSSGGASGGGRQGVQPNVGGSGSSAAAVKCKGSSQKQPKQAEAPKAPPGPSGTACRRGRSTQVRKSLHEASDSDNEN</sequence>
<evidence type="ECO:0000313" key="4">
    <source>
        <dbReference type="Proteomes" id="UP000613740"/>
    </source>
</evidence>
<feature type="compositionally biased region" description="Gly residues" evidence="1">
    <location>
        <begin position="231"/>
        <end position="248"/>
    </location>
</feature>
<comment type="caution">
    <text evidence="3">The sequence shown here is derived from an EMBL/GenBank/DDBJ whole genome shotgun (WGS) entry which is preliminary data.</text>
</comment>
<feature type="signal peptide" evidence="2">
    <location>
        <begin position="1"/>
        <end position="18"/>
    </location>
</feature>
<protein>
    <recommendedName>
        <fullName evidence="5">DDE-1 domain-containing protein</fullName>
    </recommendedName>
</protein>
<evidence type="ECO:0000256" key="2">
    <source>
        <dbReference type="SAM" id="SignalP"/>
    </source>
</evidence>
<name>A0A835WM89_9CHLO</name>